<comment type="caution">
    <text evidence="2">The sequence shown here is derived from an EMBL/GenBank/DDBJ whole genome shotgun (WGS) entry which is preliminary data.</text>
</comment>
<sequence>MKCVVTTSFVLILVEFGSSGTPPTFPFIPSFTSSQVIHGLVQAGSIPPFYLSVVYAANDMGDRRSLWEDLLNLSVGIDLPWVLMGDFNCCKLQEEKAGGNLLTADRLGELNNFIFEAGVHDLASVGLFFIWFNQRAEDPIHIKLDRMLVNSAFLDLFHPAYYKVTEHLGSDHSPLILFATHTRKKISRFMFKAYWTEIDEFWDIVFNVFHRSVDASPIVFFYDCLKQLKLDVKSKRWSSSNYVSNGILELKNRQYQLLSDIQSDPLNPTLNFSLKETNDDLASFQSAWYSWIAQRAKAYWLSLGEDDLGFLYIKIRARKNRNMIKELDGPVGLISSQEELAASLITYFKGLYNSEIPPCENSFNITAGSQVPIDLIQGLILPVSNEEIKSVVFAGKATSAPGPDGFSFGFYQKTWHIIGFHLCRAVKHFFTSGVMPKVSKATAITLIPKGTHSNAISDFRPISLCNIFYKIVAKILANRLKPILPFIIHESQSGFISKRCSTDNIILASEILREFKGNHK</sequence>
<dbReference type="OrthoDB" id="685351at2759"/>
<keyword evidence="1" id="KW-0732">Signal</keyword>
<dbReference type="PANTHER" id="PTHR31635">
    <property type="entry name" value="REVERSE TRANSCRIPTASE DOMAIN-CONTAINING PROTEIN-RELATED"/>
    <property type="match status" value="1"/>
</dbReference>
<dbReference type="Proteomes" id="UP000829196">
    <property type="component" value="Unassembled WGS sequence"/>
</dbReference>
<evidence type="ECO:0000313" key="2">
    <source>
        <dbReference type="EMBL" id="KAI0524990.1"/>
    </source>
</evidence>
<dbReference type="InterPro" id="IPR036691">
    <property type="entry name" value="Endo/exonu/phosph_ase_sf"/>
</dbReference>
<protein>
    <recommendedName>
        <fullName evidence="4">Reverse transcriptase domain-containing protein</fullName>
    </recommendedName>
</protein>
<evidence type="ECO:0000313" key="3">
    <source>
        <dbReference type="Proteomes" id="UP000829196"/>
    </source>
</evidence>
<gene>
    <name evidence="2" type="ORF">KFK09_004380</name>
</gene>
<name>A0A8T3C3X1_DENNO</name>
<organism evidence="2 3">
    <name type="scientific">Dendrobium nobile</name>
    <name type="common">Orchid</name>
    <dbReference type="NCBI Taxonomy" id="94219"/>
    <lineage>
        <taxon>Eukaryota</taxon>
        <taxon>Viridiplantae</taxon>
        <taxon>Streptophyta</taxon>
        <taxon>Embryophyta</taxon>
        <taxon>Tracheophyta</taxon>
        <taxon>Spermatophyta</taxon>
        <taxon>Magnoliopsida</taxon>
        <taxon>Liliopsida</taxon>
        <taxon>Asparagales</taxon>
        <taxon>Orchidaceae</taxon>
        <taxon>Epidendroideae</taxon>
        <taxon>Malaxideae</taxon>
        <taxon>Dendrobiinae</taxon>
        <taxon>Dendrobium</taxon>
    </lineage>
</organism>
<accession>A0A8T3C3X1</accession>
<proteinExistence type="predicted"/>
<feature type="chain" id="PRO_5035943823" description="Reverse transcriptase domain-containing protein" evidence="1">
    <location>
        <begin position="21"/>
        <end position="520"/>
    </location>
</feature>
<feature type="signal peptide" evidence="1">
    <location>
        <begin position="1"/>
        <end position="20"/>
    </location>
</feature>
<reference evidence="2" key="1">
    <citation type="journal article" date="2022" name="Front. Genet.">
        <title>Chromosome-Scale Assembly of the Dendrobium nobile Genome Provides Insights Into the Molecular Mechanism of the Biosynthesis of the Medicinal Active Ingredient of Dendrobium.</title>
        <authorList>
            <person name="Xu Q."/>
            <person name="Niu S.-C."/>
            <person name="Li K.-L."/>
            <person name="Zheng P.-J."/>
            <person name="Zhang X.-J."/>
            <person name="Jia Y."/>
            <person name="Liu Y."/>
            <person name="Niu Y.-X."/>
            <person name="Yu L.-H."/>
            <person name="Chen D.-F."/>
            <person name="Zhang G.-Q."/>
        </authorList>
    </citation>
    <scope>NUCLEOTIDE SEQUENCE</scope>
    <source>
        <tissue evidence="2">Leaf</tissue>
    </source>
</reference>
<dbReference type="PANTHER" id="PTHR31635:SF196">
    <property type="entry name" value="REVERSE TRANSCRIPTASE DOMAIN-CONTAINING PROTEIN-RELATED"/>
    <property type="match status" value="1"/>
</dbReference>
<dbReference type="Gene3D" id="3.60.10.10">
    <property type="entry name" value="Endonuclease/exonuclease/phosphatase"/>
    <property type="match status" value="1"/>
</dbReference>
<evidence type="ECO:0008006" key="4">
    <source>
        <dbReference type="Google" id="ProtNLM"/>
    </source>
</evidence>
<dbReference type="SMR" id="A0A8T3C3X1"/>
<dbReference type="EMBL" id="JAGYWB010000004">
    <property type="protein sequence ID" value="KAI0524990.1"/>
    <property type="molecule type" value="Genomic_DNA"/>
</dbReference>
<keyword evidence="3" id="KW-1185">Reference proteome</keyword>
<dbReference type="AlphaFoldDB" id="A0A8T3C3X1"/>
<evidence type="ECO:0000256" key="1">
    <source>
        <dbReference type="SAM" id="SignalP"/>
    </source>
</evidence>
<dbReference type="SUPFAM" id="SSF56219">
    <property type="entry name" value="DNase I-like"/>
    <property type="match status" value="1"/>
</dbReference>